<protein>
    <submittedName>
        <fullName evidence="2">Uncharacterized protein</fullName>
    </submittedName>
</protein>
<reference evidence="3" key="1">
    <citation type="submission" date="2016-09" db="EMBL/GenBank/DDBJ databases">
        <authorList>
            <person name="Lysoe E."/>
        </authorList>
    </citation>
    <scope>NUCLEOTIDE SEQUENCE [LARGE SCALE GENOMIC DNA]</scope>
    <source>
        <strain evidence="3">LJ96T</strain>
    </source>
</reference>
<dbReference type="KEGG" id="lrz:BJI69_20335"/>
<evidence type="ECO:0000313" key="2">
    <source>
        <dbReference type="EMBL" id="APG06016.1"/>
    </source>
</evidence>
<dbReference type="AlphaFoldDB" id="A0A0G9H0A5"/>
<proteinExistence type="predicted"/>
<keyword evidence="3" id="KW-1185">Reference proteome</keyword>
<accession>A0A0G9H0A5</accession>
<evidence type="ECO:0000313" key="3">
    <source>
        <dbReference type="Proteomes" id="UP000182987"/>
    </source>
</evidence>
<dbReference type="PATRIC" id="fig|1440763.5.peg.4223"/>
<name>A0A0G9H0A5_9GAMM</name>
<feature type="region of interest" description="Disordered" evidence="1">
    <location>
        <begin position="63"/>
        <end position="108"/>
    </location>
</feature>
<organism evidence="2 3">
    <name type="scientific">Luteibacter rhizovicinus DSM 16549</name>
    <dbReference type="NCBI Taxonomy" id="1440763"/>
    <lineage>
        <taxon>Bacteria</taxon>
        <taxon>Pseudomonadati</taxon>
        <taxon>Pseudomonadota</taxon>
        <taxon>Gammaproteobacteria</taxon>
        <taxon>Lysobacterales</taxon>
        <taxon>Rhodanobacteraceae</taxon>
        <taxon>Luteibacter</taxon>
    </lineage>
</organism>
<gene>
    <name evidence="2" type="ORF">BJI69_20335</name>
</gene>
<dbReference type="Proteomes" id="UP000182987">
    <property type="component" value="Chromosome"/>
</dbReference>
<dbReference type="EMBL" id="CP017480">
    <property type="protein sequence ID" value="APG06016.1"/>
    <property type="molecule type" value="Genomic_DNA"/>
</dbReference>
<evidence type="ECO:0000256" key="1">
    <source>
        <dbReference type="SAM" id="MobiDB-lite"/>
    </source>
</evidence>
<sequence>MGCGIGTVVSIAFFQRFIVASYTLRLLGDLNQDVAMLNAVHSSKTDLSEHLAKMRLSSTLKGLEAQWPSMTEPSRESASRTMQKATGKDPNVDDTIARMLTAPAPPAP</sequence>